<dbReference type="Proteomes" id="UP000187408">
    <property type="component" value="Unassembled WGS sequence"/>
</dbReference>
<dbReference type="PANTHER" id="PTHR37835">
    <property type="entry name" value="ALPHA-CLOSTRIPAIN"/>
    <property type="match status" value="1"/>
</dbReference>
<keyword evidence="2" id="KW-1185">Reference proteome</keyword>
<sequence length="341" mass="38445">MAGDNSLSDYATLDLKEMMDAGADDNVKVVVLCDRGEGTTLYEVKKGWLEPVESFGNLDTGDPSTLALFLDAIKNRYSYKKIALVFWDHGDGWQDAAFDDSSRSSLKMSEIKRILDSRNFHVDFLGFDECLAGMAEVFYTFKNSSNVTVASEASEPGFGWDYKDLIERLKRNYSWNGEDLGKAAVDSYYQFYTNRTEYCQPDCTLAAVTGKNATDITYYVNLLASYGLNGTVSLLQDYYYARDNSLEPEPVYFPFYVDLYSFSKSLNATTTDLNVKIAATNLMSVIGGIYFKSTNSSLKGVSIYFPNDVYDYFDAYFNSSVNEFTGTLWDDFLVKYYGVLP</sequence>
<name>A0A1R1MKI2_9BACT</name>
<evidence type="ECO:0000313" key="2">
    <source>
        <dbReference type="Proteomes" id="UP000187408"/>
    </source>
</evidence>
<dbReference type="EMBL" id="MOEN01000022">
    <property type="protein sequence ID" value="OMH40273.1"/>
    <property type="molecule type" value="Genomic_DNA"/>
</dbReference>
<gene>
    <name evidence="1" type="ORF">BLW93_06195</name>
</gene>
<protein>
    <recommendedName>
        <fullName evidence="3">Peptidase C11</fullName>
    </recommendedName>
</protein>
<evidence type="ECO:0008006" key="3">
    <source>
        <dbReference type="Google" id="ProtNLM"/>
    </source>
</evidence>
<dbReference type="PANTHER" id="PTHR37835:SF1">
    <property type="entry name" value="ALPHA-CLOSTRIPAIN"/>
    <property type="match status" value="1"/>
</dbReference>
<reference evidence="1 2" key="1">
    <citation type="submission" date="2016-10" db="EMBL/GenBank/DDBJ databases">
        <title>Genome sequence of a sulfur-reducing bacterium Desulfurobacterium indicum K6013.</title>
        <authorList>
            <person name="Cao J."/>
            <person name="Shao Z."/>
            <person name="Alain K."/>
            <person name="Jebbar M."/>
        </authorList>
    </citation>
    <scope>NUCLEOTIDE SEQUENCE [LARGE SCALE GENOMIC DNA]</scope>
    <source>
        <strain evidence="1 2">K6013</strain>
    </source>
</reference>
<organism evidence="1 2">
    <name type="scientific">Desulfurobacterium indicum</name>
    <dbReference type="NCBI Taxonomy" id="1914305"/>
    <lineage>
        <taxon>Bacteria</taxon>
        <taxon>Pseudomonadati</taxon>
        <taxon>Aquificota</taxon>
        <taxon>Aquificia</taxon>
        <taxon>Desulfurobacteriales</taxon>
        <taxon>Desulfurobacteriaceae</taxon>
        <taxon>Desulfurobacterium</taxon>
    </lineage>
</organism>
<accession>A0A1R1MKI2</accession>
<proteinExistence type="predicted"/>
<comment type="caution">
    <text evidence="1">The sequence shown here is derived from an EMBL/GenBank/DDBJ whole genome shotgun (WGS) entry which is preliminary data.</text>
</comment>
<dbReference type="STRING" id="1914305.BLW93_06195"/>
<dbReference type="InterPro" id="IPR005077">
    <property type="entry name" value="Peptidase_C11"/>
</dbReference>
<dbReference type="Gene3D" id="3.40.50.11970">
    <property type="match status" value="1"/>
</dbReference>
<dbReference type="AlphaFoldDB" id="A0A1R1MKI2"/>
<dbReference type="Pfam" id="PF03415">
    <property type="entry name" value="Peptidase_C11"/>
    <property type="match status" value="1"/>
</dbReference>
<evidence type="ECO:0000313" key="1">
    <source>
        <dbReference type="EMBL" id="OMH40273.1"/>
    </source>
</evidence>